<evidence type="ECO:0000313" key="2">
    <source>
        <dbReference type="EMBL" id="QAY33141.1"/>
    </source>
</evidence>
<dbReference type="Proteomes" id="UP000293589">
    <property type="component" value="Chromosome"/>
</dbReference>
<evidence type="ECO:0000256" key="1">
    <source>
        <dbReference type="SAM" id="MobiDB-lite"/>
    </source>
</evidence>
<sequence length="298" mass="33380">MARRGYVQLLNEFYENEKIKELRQTCPSAVGMFAMILSYCGDKMTDGHIRDRPLKYVLQATDVEIDALCGIGMLEPDGNDGYWVHDYLAHNRSKAQIQHVSAQTKARVQKFRARKTAGVTASHKNGNDVTPDTDTTLRRESNGATSGQTPEHQKDISYEISSPPVGPPREGDAQAALFDAPSEPVKKKRRSKTPLSETWRPGARHERRAREVGADLRIEATKFANWAVANGKTYADWDRAFDNWLLNSRKYDGPSKTDGRSPSRSQMNLAANMAKTWEYMTDEERARFTGGGLNAVQG</sequence>
<dbReference type="KEGG" id="bgx:ESN35_06780"/>
<reference evidence="2 3" key="1">
    <citation type="submission" date="2019-01" db="EMBL/GenBank/DDBJ databases">
        <title>Complete genome sequence of Bifidobacterium gallinarum CACC 514.</title>
        <authorList>
            <person name="Jung M."/>
        </authorList>
    </citation>
    <scope>NUCLEOTIDE SEQUENCE [LARGE SCALE GENOMIC DNA]</scope>
    <source>
        <strain evidence="2 3">CACC 514</strain>
    </source>
</reference>
<feature type="compositionally biased region" description="Polar residues" evidence="1">
    <location>
        <begin position="122"/>
        <end position="134"/>
    </location>
</feature>
<dbReference type="EMBL" id="CP035464">
    <property type="protein sequence ID" value="QAY33141.1"/>
    <property type="molecule type" value="Genomic_DNA"/>
</dbReference>
<name>A0A4P6DT13_9BIFI</name>
<dbReference type="AlphaFoldDB" id="A0A4P6DT13"/>
<evidence type="ECO:0000313" key="3">
    <source>
        <dbReference type="Proteomes" id="UP000293589"/>
    </source>
</evidence>
<evidence type="ECO:0008006" key="4">
    <source>
        <dbReference type="Google" id="ProtNLM"/>
    </source>
</evidence>
<proteinExistence type="predicted"/>
<accession>A0A4P6DT13</accession>
<gene>
    <name evidence="2" type="ORF">ESN35_06780</name>
</gene>
<protein>
    <recommendedName>
        <fullName evidence="4">DUF1376 domain-containing protein</fullName>
    </recommendedName>
</protein>
<feature type="region of interest" description="Disordered" evidence="1">
    <location>
        <begin position="111"/>
        <end position="207"/>
    </location>
</feature>
<organism evidence="2 3">
    <name type="scientific">Bifidobacterium pullorum subsp. gallinarum</name>
    <dbReference type="NCBI Taxonomy" id="78344"/>
    <lineage>
        <taxon>Bacteria</taxon>
        <taxon>Bacillati</taxon>
        <taxon>Actinomycetota</taxon>
        <taxon>Actinomycetes</taxon>
        <taxon>Bifidobacteriales</taxon>
        <taxon>Bifidobacteriaceae</taxon>
        <taxon>Bifidobacterium</taxon>
    </lineage>
</organism>
<dbReference type="RefSeq" id="WP_129237656.1">
    <property type="nucleotide sequence ID" value="NZ_CP035464.1"/>
</dbReference>